<evidence type="ECO:0000313" key="2">
    <source>
        <dbReference type="Proteomes" id="UP001396334"/>
    </source>
</evidence>
<protein>
    <submittedName>
        <fullName evidence="1">Uncharacterized protein</fullName>
    </submittedName>
</protein>
<accession>A0ABR2T1N7</accession>
<proteinExistence type="predicted"/>
<gene>
    <name evidence="1" type="ORF">V6N11_032792</name>
</gene>
<dbReference type="EMBL" id="JBBPBN010000010">
    <property type="protein sequence ID" value="KAK9031410.1"/>
    <property type="molecule type" value="Genomic_DNA"/>
</dbReference>
<evidence type="ECO:0000313" key="1">
    <source>
        <dbReference type="EMBL" id="KAK9031410.1"/>
    </source>
</evidence>
<reference evidence="1 2" key="1">
    <citation type="journal article" date="2024" name="G3 (Bethesda)">
        <title>Genome assembly of Hibiscus sabdariffa L. provides insights into metabolisms of medicinal natural products.</title>
        <authorList>
            <person name="Kim T."/>
        </authorList>
    </citation>
    <scope>NUCLEOTIDE SEQUENCE [LARGE SCALE GENOMIC DNA]</scope>
    <source>
        <strain evidence="1">TK-2024</strain>
        <tissue evidence="1">Old leaves</tissue>
    </source>
</reference>
<keyword evidence="2" id="KW-1185">Reference proteome</keyword>
<organism evidence="1 2">
    <name type="scientific">Hibiscus sabdariffa</name>
    <name type="common">roselle</name>
    <dbReference type="NCBI Taxonomy" id="183260"/>
    <lineage>
        <taxon>Eukaryota</taxon>
        <taxon>Viridiplantae</taxon>
        <taxon>Streptophyta</taxon>
        <taxon>Embryophyta</taxon>
        <taxon>Tracheophyta</taxon>
        <taxon>Spermatophyta</taxon>
        <taxon>Magnoliopsida</taxon>
        <taxon>eudicotyledons</taxon>
        <taxon>Gunneridae</taxon>
        <taxon>Pentapetalae</taxon>
        <taxon>rosids</taxon>
        <taxon>malvids</taxon>
        <taxon>Malvales</taxon>
        <taxon>Malvaceae</taxon>
        <taxon>Malvoideae</taxon>
        <taxon>Hibiscus</taxon>
    </lineage>
</organism>
<name>A0ABR2T1N7_9ROSI</name>
<comment type="caution">
    <text evidence="1">The sequence shown here is derived from an EMBL/GenBank/DDBJ whole genome shotgun (WGS) entry which is preliminary data.</text>
</comment>
<sequence length="139" mass="15988">MLEPNILLSGFMESECSSIVYHRYPIRNISYSGPHVHVKLPRWLSPQNDYLFFNCSEDYVIVEPKPIFCQGFPDRVPKADAEVCASYTNVYWRTMSITDTNSPSSQVSKYGSGSISMFRDRNSSFGCQSDRVWHRCLVL</sequence>
<dbReference type="Proteomes" id="UP001396334">
    <property type="component" value="Unassembled WGS sequence"/>
</dbReference>